<protein>
    <submittedName>
        <fullName evidence="4">ABC transporter ATP-binding protein</fullName>
    </submittedName>
</protein>
<dbReference type="PROSITE" id="PS50893">
    <property type="entry name" value="ABC_TRANSPORTER_2"/>
    <property type="match status" value="1"/>
</dbReference>
<dbReference type="PANTHER" id="PTHR43335:SF4">
    <property type="entry name" value="ABC TRANSPORTER, ATP-BINDING PROTEIN"/>
    <property type="match status" value="1"/>
</dbReference>
<proteinExistence type="inferred from homology"/>
<evidence type="ECO:0000313" key="5">
    <source>
        <dbReference type="Proteomes" id="UP000406256"/>
    </source>
</evidence>
<keyword evidence="2" id="KW-0813">Transport</keyword>
<evidence type="ECO:0000256" key="1">
    <source>
        <dbReference type="ARBA" id="ARBA00005417"/>
    </source>
</evidence>
<dbReference type="Proteomes" id="UP000406256">
    <property type="component" value="Unassembled WGS sequence"/>
</dbReference>
<keyword evidence="4" id="KW-0067">ATP-binding</keyword>
<dbReference type="InterPro" id="IPR003439">
    <property type="entry name" value="ABC_transporter-like_ATP-bd"/>
</dbReference>
<dbReference type="PANTHER" id="PTHR43335">
    <property type="entry name" value="ABC TRANSPORTER, ATP-BINDING PROTEIN"/>
    <property type="match status" value="1"/>
</dbReference>
<dbReference type="SUPFAM" id="SSF52540">
    <property type="entry name" value="P-loop containing nucleoside triphosphate hydrolases"/>
    <property type="match status" value="1"/>
</dbReference>
<dbReference type="Pfam" id="PF00005">
    <property type="entry name" value="ABC_tran"/>
    <property type="match status" value="1"/>
</dbReference>
<accession>A0A5E4T0V5</accession>
<name>A0A5E4T0V5_9BURK</name>
<gene>
    <name evidence="4" type="ORF">PAN31108_01067</name>
</gene>
<dbReference type="GO" id="GO:0016887">
    <property type="term" value="F:ATP hydrolysis activity"/>
    <property type="evidence" value="ECO:0007669"/>
    <property type="project" value="InterPro"/>
</dbReference>
<dbReference type="EMBL" id="CABPSB010000002">
    <property type="protein sequence ID" value="VVD80228.1"/>
    <property type="molecule type" value="Genomic_DNA"/>
</dbReference>
<comment type="similarity">
    <text evidence="1">Belongs to the ABC transporter superfamily.</text>
</comment>
<dbReference type="RefSeq" id="WP_246183784.1">
    <property type="nucleotide sequence ID" value="NZ_CABPSB010000002.1"/>
</dbReference>
<evidence type="ECO:0000256" key="2">
    <source>
        <dbReference type="ARBA" id="ARBA00022448"/>
    </source>
</evidence>
<dbReference type="GO" id="GO:0005524">
    <property type="term" value="F:ATP binding"/>
    <property type="evidence" value="ECO:0007669"/>
    <property type="project" value="UniProtKB-KW"/>
</dbReference>
<feature type="domain" description="ABC transporter" evidence="3">
    <location>
        <begin position="17"/>
        <end position="217"/>
    </location>
</feature>
<dbReference type="Gene3D" id="3.40.50.300">
    <property type="entry name" value="P-loop containing nucleotide triphosphate hydrolases"/>
    <property type="match status" value="1"/>
</dbReference>
<keyword evidence="4" id="KW-0547">Nucleotide-binding</keyword>
<dbReference type="AlphaFoldDB" id="A0A5E4T0V5"/>
<evidence type="ECO:0000313" key="4">
    <source>
        <dbReference type="EMBL" id="VVD80228.1"/>
    </source>
</evidence>
<evidence type="ECO:0000259" key="3">
    <source>
        <dbReference type="PROSITE" id="PS50893"/>
    </source>
</evidence>
<keyword evidence="5" id="KW-1185">Reference proteome</keyword>
<sequence>MSEMSVMSEAMSRTPLLRFEGLTRRFDDFILFENLGLCADAGCFALRDEGGGGKTTLLGMLAGTIDAGDGKVWIDGHSMQSAREAARAALAVVPFDCLTEPSQTGRGFLQQRAAQRGAEVGADVLALAERFSLMPHMEKRFDQMSTGTRRKFYLSALLFGAPRVILADEPSAGLDGPSRAVLIDLFAALGKDRCVLFSTHDDELAEGCGATALGFPALAGNSAG</sequence>
<dbReference type="InterPro" id="IPR027417">
    <property type="entry name" value="P-loop_NTPase"/>
</dbReference>
<reference evidence="4 5" key="1">
    <citation type="submission" date="2019-08" db="EMBL/GenBank/DDBJ databases">
        <authorList>
            <person name="Peeters C."/>
        </authorList>
    </citation>
    <scope>NUCLEOTIDE SEQUENCE [LARGE SCALE GENOMIC DNA]</scope>
    <source>
        <strain evidence="4 5">LMG 31108</strain>
    </source>
</reference>
<organism evidence="4 5">
    <name type="scientific">Pandoraea anhela</name>
    <dbReference type="NCBI Taxonomy" id="2508295"/>
    <lineage>
        <taxon>Bacteria</taxon>
        <taxon>Pseudomonadati</taxon>
        <taxon>Pseudomonadota</taxon>
        <taxon>Betaproteobacteria</taxon>
        <taxon>Burkholderiales</taxon>
        <taxon>Burkholderiaceae</taxon>
        <taxon>Pandoraea</taxon>
    </lineage>
</organism>